<dbReference type="Proteomes" id="UP000095286">
    <property type="component" value="Unplaced"/>
</dbReference>
<evidence type="ECO:0000313" key="2">
    <source>
        <dbReference type="WBParaSite" id="RSKR_0000444600.1"/>
    </source>
</evidence>
<accession>A0AC35TUK3</accession>
<name>A0AC35TUK3_9BILA</name>
<organism evidence="1 2">
    <name type="scientific">Rhabditophanes sp. KR3021</name>
    <dbReference type="NCBI Taxonomy" id="114890"/>
    <lineage>
        <taxon>Eukaryota</taxon>
        <taxon>Metazoa</taxon>
        <taxon>Ecdysozoa</taxon>
        <taxon>Nematoda</taxon>
        <taxon>Chromadorea</taxon>
        <taxon>Rhabditida</taxon>
        <taxon>Tylenchina</taxon>
        <taxon>Panagrolaimomorpha</taxon>
        <taxon>Strongyloidoidea</taxon>
        <taxon>Alloionematidae</taxon>
        <taxon>Rhabditophanes</taxon>
    </lineage>
</organism>
<proteinExistence type="predicted"/>
<sequence>MPVQYQSRTLAKVVDARIDLMEADRDSETEILEDCPFCRSLDCDILFALGFTLIVICLLILIVGFWLKGVISYEDKIAECDYQFDSTVPKGHFNFPIVPTKPPPTSSSNHILTSFPDEIYSTALAEAEATPGLPQNVQCIYTFIARQGQRVKLEFEQFQLAGTADNCEIEYIDIYSELGDATSNLLEAALGGRYCGGVAPKIRISLKNVLILVFHSRVGAKRTEELLLKGRYSFISDQKYVAGVAMPHISICSYLIEYTSRKGKGVIFSPTYPGTYPSNIQCTYKIIGNSDQRIKLYFKDFDVYFGGEHCPYDVLTIYDGPDNSSPIIKKVCGLQQKLEVFSTSNSLLIEFNTTDPQRNDPRGYLIEYEFASRFVNVPNLIQHAVGVSHIRGTECDVRVQSNDESLHYIYSPNYPMMYPTNISCTYILDGLQGDQNLEKVVLTFEQLAVFSDGSGNNNALTTNSDPNNVNEVDCPSAFVGIAFKIPTIRQVLSSNDGASYDKTVCERPNPSSDLMGPYQSKSSRMVLTFESSDQPKNDGNNHLGYGFKAKVQFMTDFGVPGEAFGDSNKCLFRFKDQKGTFNSPRFPGNYPLDTTCTYLIEGNIGDQVIIYFEAFELFEEASKDICNDYVELYNILVDQNGNETAKLQEKFCWAMSPGPSMTQFGSHKMRVVFNSDLKGTANGFKAFYEIRKQFEEEIPSNQHKETRHCGERITSSLDKFSGTFHSPNFGVKYSKDTFCDWEIVVREGYQINLQPTTIEVEGVYGEDRVSCSTAVIKIVPNVEDPTSTVHVCGMFASKVKPILSKSNKMRISFYTSPEKVNGLKGFLYSWTEVKIIEKESECMGEHQYLCTYSKMCIAKALRCDSHHNCGHNDESDETHCHIKELATDTTTVVFAGIISGMILLFILAFFCFLFKKKIEKRHRHHKDPKALTTNGSRRRQPNKPRIPYRQQQPVGRIIVNNKDLDLTRYDHGEGGLISSPLTSRFVNHDATGVIPPSLAGSLGRPKPSINNHNNIIFMGSRRNETTFDV</sequence>
<protein>
    <submittedName>
        <fullName evidence="2">CUB domain-containing protein</fullName>
    </submittedName>
</protein>
<dbReference type="WBParaSite" id="RSKR_0000444600.1">
    <property type="protein sequence ID" value="RSKR_0000444600.1"/>
    <property type="gene ID" value="RSKR_0000444600"/>
</dbReference>
<reference evidence="2" key="1">
    <citation type="submission" date="2016-11" db="UniProtKB">
        <authorList>
            <consortium name="WormBaseParasite"/>
        </authorList>
    </citation>
    <scope>IDENTIFICATION</scope>
    <source>
        <strain evidence="2">KR3021</strain>
    </source>
</reference>
<evidence type="ECO:0000313" key="1">
    <source>
        <dbReference type="Proteomes" id="UP000095286"/>
    </source>
</evidence>